<comment type="caution">
    <text evidence="1">The sequence shown here is derived from an EMBL/GenBank/DDBJ whole genome shotgun (WGS) entry which is preliminary data.</text>
</comment>
<protein>
    <submittedName>
        <fullName evidence="1">Type II toxin-antitoxin system HicA family toxin</fullName>
    </submittedName>
</protein>
<name>A0A327NSV5_9BACT</name>
<dbReference type="EMBL" id="QLII01000001">
    <property type="protein sequence ID" value="RAI76894.1"/>
    <property type="molecule type" value="Genomic_DNA"/>
</dbReference>
<evidence type="ECO:0000313" key="1">
    <source>
        <dbReference type="EMBL" id="RAI76894.1"/>
    </source>
</evidence>
<gene>
    <name evidence="1" type="ORF">HMF3257_26870</name>
</gene>
<organism evidence="1 2">
    <name type="scientific">Spirosoma telluris</name>
    <dbReference type="NCBI Taxonomy" id="2183553"/>
    <lineage>
        <taxon>Bacteria</taxon>
        <taxon>Pseudomonadati</taxon>
        <taxon>Bacteroidota</taxon>
        <taxon>Cytophagia</taxon>
        <taxon>Cytophagales</taxon>
        <taxon>Cytophagaceae</taxon>
        <taxon>Spirosoma</taxon>
    </lineage>
</organism>
<dbReference type="OrthoDB" id="129814at2"/>
<sequence length="89" mass="10220">MGKFEKLLIKLLRGTADNNFSFEELRSLLLKLGFDERIKASHHIYSKDGIDEIINLQPKQGKAKAYQVKQVRNLIVSYKLDVEEDGSEP</sequence>
<keyword evidence="2" id="KW-1185">Reference proteome</keyword>
<evidence type="ECO:0000313" key="2">
    <source>
        <dbReference type="Proteomes" id="UP000249016"/>
    </source>
</evidence>
<proteinExistence type="predicted"/>
<reference evidence="1 2" key="1">
    <citation type="submission" date="2018-06" db="EMBL/GenBank/DDBJ databases">
        <title>Spirosoma sp. HMF3257 Genome sequencing and assembly.</title>
        <authorList>
            <person name="Kang H."/>
            <person name="Cha I."/>
            <person name="Kim H."/>
            <person name="Kang J."/>
            <person name="Joh K."/>
        </authorList>
    </citation>
    <scope>NUCLEOTIDE SEQUENCE [LARGE SCALE GENOMIC DNA]</scope>
    <source>
        <strain evidence="1 2">HMF3257</strain>
    </source>
</reference>
<dbReference type="RefSeq" id="WP_111346989.1">
    <property type="nucleotide sequence ID" value="NZ_QLII01000001.1"/>
</dbReference>
<dbReference type="AlphaFoldDB" id="A0A327NSV5"/>
<dbReference type="Proteomes" id="UP000249016">
    <property type="component" value="Unassembled WGS sequence"/>
</dbReference>
<accession>A0A327NSV5</accession>